<dbReference type="RefSeq" id="WP_124925435.1">
    <property type="nucleotide sequence ID" value="NZ_BMOH01000005.1"/>
</dbReference>
<keyword evidence="1" id="KW-0472">Membrane</keyword>
<proteinExistence type="predicted"/>
<evidence type="ECO:0000256" key="1">
    <source>
        <dbReference type="SAM" id="Phobius"/>
    </source>
</evidence>
<organism evidence="2 3">
    <name type="scientific">Amphritea balenae</name>
    <dbReference type="NCBI Taxonomy" id="452629"/>
    <lineage>
        <taxon>Bacteria</taxon>
        <taxon>Pseudomonadati</taxon>
        <taxon>Pseudomonadota</taxon>
        <taxon>Gammaproteobacteria</taxon>
        <taxon>Oceanospirillales</taxon>
        <taxon>Oceanospirillaceae</taxon>
        <taxon>Amphritea</taxon>
    </lineage>
</organism>
<keyword evidence="1" id="KW-0812">Transmembrane</keyword>
<accession>A0A3P1STT3</accession>
<keyword evidence="1" id="KW-1133">Transmembrane helix</keyword>
<comment type="caution">
    <text evidence="2">The sequence shown here is derived from an EMBL/GenBank/DDBJ whole genome shotgun (WGS) entry which is preliminary data.</text>
</comment>
<sequence length="173" mass="18979">MKRLTFLVPDLQHTETVVEGLREMGISDEMMHVVAQDHDMLQKAHIHEATEMETSELENDFDWGIVAGGVLGLTLGFISYGSQILGFEFGAFSILVMTVIGSLAGGWIGKAIGETTPNSDLAKYQHAIEAGQILMMVDVPVELLPEIHKFVRAQCPKALIESSHLFHDHPLAA</sequence>
<evidence type="ECO:0008006" key="4">
    <source>
        <dbReference type="Google" id="ProtNLM"/>
    </source>
</evidence>
<feature type="transmembrane region" description="Helical" evidence="1">
    <location>
        <begin position="89"/>
        <end position="109"/>
    </location>
</feature>
<dbReference type="EMBL" id="RQXV01000003">
    <property type="protein sequence ID" value="RRC99965.1"/>
    <property type="molecule type" value="Genomic_DNA"/>
</dbReference>
<evidence type="ECO:0000313" key="3">
    <source>
        <dbReference type="Proteomes" id="UP000267535"/>
    </source>
</evidence>
<dbReference type="AlphaFoldDB" id="A0A3P1STT3"/>
<name>A0A3P1STT3_9GAMM</name>
<protein>
    <recommendedName>
        <fullName evidence="4">DUF1269 domain-containing protein</fullName>
    </recommendedName>
</protein>
<dbReference type="OrthoDB" id="8775484at2"/>
<feature type="transmembrane region" description="Helical" evidence="1">
    <location>
        <begin position="63"/>
        <end position="82"/>
    </location>
</feature>
<evidence type="ECO:0000313" key="2">
    <source>
        <dbReference type="EMBL" id="RRC99965.1"/>
    </source>
</evidence>
<dbReference type="Proteomes" id="UP000267535">
    <property type="component" value="Unassembled WGS sequence"/>
</dbReference>
<reference evidence="2 3" key="1">
    <citation type="submission" date="2018-11" db="EMBL/GenBank/DDBJ databases">
        <title>The draft genome sequence of Amphritea balenae JAMM 1525T.</title>
        <authorList>
            <person name="Fang Z."/>
            <person name="Zhang Y."/>
            <person name="Han X."/>
        </authorList>
    </citation>
    <scope>NUCLEOTIDE SEQUENCE [LARGE SCALE GENOMIC DNA]</scope>
    <source>
        <strain evidence="2 3">JAMM 1525</strain>
    </source>
</reference>
<gene>
    <name evidence="2" type="ORF">EHS89_07045</name>
</gene>
<keyword evidence="3" id="KW-1185">Reference proteome</keyword>